<name>A0AA46YLR6_9ACTN</name>
<evidence type="ECO:0008006" key="4">
    <source>
        <dbReference type="Google" id="ProtNLM"/>
    </source>
</evidence>
<evidence type="ECO:0000256" key="1">
    <source>
        <dbReference type="ARBA" id="ARBA00022729"/>
    </source>
</evidence>
<dbReference type="Proteomes" id="UP001164390">
    <property type="component" value="Chromosome"/>
</dbReference>
<proteinExistence type="predicted"/>
<reference evidence="2" key="1">
    <citation type="submission" date="2022-01" db="EMBL/GenBank/DDBJ databases">
        <title>Nocardioidaceae gen. sp. A5X3R13.</title>
        <authorList>
            <person name="Lopez Marin M.A."/>
            <person name="Uhlik O."/>
        </authorList>
    </citation>
    <scope>NUCLEOTIDE SEQUENCE</scope>
    <source>
        <strain evidence="2">A5X3R13</strain>
    </source>
</reference>
<dbReference type="SUPFAM" id="SSF48435">
    <property type="entry name" value="Bacterial muramidases"/>
    <property type="match status" value="1"/>
</dbReference>
<dbReference type="GO" id="GO:0004553">
    <property type="term" value="F:hydrolase activity, hydrolyzing O-glycosyl compounds"/>
    <property type="evidence" value="ECO:0007669"/>
    <property type="project" value="InterPro"/>
</dbReference>
<evidence type="ECO:0000313" key="3">
    <source>
        <dbReference type="Proteomes" id="UP001164390"/>
    </source>
</evidence>
<dbReference type="AlphaFoldDB" id="A0AA46YLR6"/>
<evidence type="ECO:0000313" key="2">
    <source>
        <dbReference type="EMBL" id="UYM05864.1"/>
    </source>
</evidence>
<dbReference type="KEGG" id="sgrg:L0C25_01940"/>
<accession>A0AA46YLR6</accession>
<keyword evidence="3" id="KW-1185">Reference proteome</keyword>
<keyword evidence="1" id="KW-0732">Signal</keyword>
<organism evidence="2 3">
    <name type="scientific">Solicola gregarius</name>
    <dbReference type="NCBI Taxonomy" id="2908642"/>
    <lineage>
        <taxon>Bacteria</taxon>
        <taxon>Bacillati</taxon>
        <taxon>Actinomycetota</taxon>
        <taxon>Actinomycetes</taxon>
        <taxon>Propionibacteriales</taxon>
        <taxon>Nocardioidaceae</taxon>
        <taxon>Solicola</taxon>
    </lineage>
</organism>
<dbReference type="EMBL" id="CP094970">
    <property type="protein sequence ID" value="UYM05864.1"/>
    <property type="molecule type" value="Genomic_DNA"/>
</dbReference>
<sequence>MALVTVKPGEPLARQLSGQHYLVTRTQALVVHALVRLGQAERAGQLLAGLDEHDRERTEIRVATAALRIAQGDPQAALAVLGPAQEGPDSDDYWGFWRARAARKAAAAAGAAQ</sequence>
<dbReference type="GO" id="GO:0042597">
    <property type="term" value="C:periplasmic space"/>
    <property type="evidence" value="ECO:0007669"/>
    <property type="project" value="InterPro"/>
</dbReference>
<dbReference type="InterPro" id="IPR008939">
    <property type="entry name" value="Lytic_TGlycosylase_superhlx_U"/>
</dbReference>
<dbReference type="RefSeq" id="WP_271634699.1">
    <property type="nucleotide sequence ID" value="NZ_CP094970.1"/>
</dbReference>
<dbReference type="InterPro" id="IPR011990">
    <property type="entry name" value="TPR-like_helical_dom_sf"/>
</dbReference>
<gene>
    <name evidence="2" type="ORF">L0C25_01940</name>
</gene>
<dbReference type="Gene3D" id="1.25.40.10">
    <property type="entry name" value="Tetratricopeptide repeat domain"/>
    <property type="match status" value="1"/>
</dbReference>
<protein>
    <recommendedName>
        <fullName evidence="4">Tetratricopeptide repeat protein</fullName>
    </recommendedName>
</protein>